<feature type="domain" description="DUF8106" evidence="2">
    <location>
        <begin position="20"/>
        <end position="62"/>
    </location>
</feature>
<dbReference type="AlphaFoldDB" id="A0A6B9FA65"/>
<organism evidence="3 4">
    <name type="scientific">Haloplanus rallus</name>
    <dbReference type="NCBI Taxonomy" id="1816183"/>
    <lineage>
        <taxon>Archaea</taxon>
        <taxon>Methanobacteriati</taxon>
        <taxon>Methanobacteriota</taxon>
        <taxon>Stenosarchaea group</taxon>
        <taxon>Halobacteria</taxon>
        <taxon>Halobacteriales</taxon>
        <taxon>Haloferacaceae</taxon>
        <taxon>Haloplanus</taxon>
    </lineage>
</organism>
<feature type="region of interest" description="Disordered" evidence="1">
    <location>
        <begin position="1"/>
        <end position="22"/>
    </location>
</feature>
<dbReference type="EMBL" id="CP034345">
    <property type="protein sequence ID" value="QGX95384.1"/>
    <property type="molecule type" value="Genomic_DNA"/>
</dbReference>
<dbReference type="GeneID" id="99246671"/>
<name>A0A6B9FA65_9EURY</name>
<sequence length="73" mass="8180">MEHTPAFTPSRPSTDEGDDRKATLFCPDCGHTSPIDGDWVVRTVAGHRRVRCPECRSIVDERRVTGHQPIHAD</sequence>
<evidence type="ECO:0000256" key="1">
    <source>
        <dbReference type="SAM" id="MobiDB-lite"/>
    </source>
</evidence>
<evidence type="ECO:0000259" key="2">
    <source>
        <dbReference type="Pfam" id="PF26408"/>
    </source>
</evidence>
<evidence type="ECO:0000313" key="3">
    <source>
        <dbReference type="EMBL" id="QGX95384.1"/>
    </source>
</evidence>
<dbReference type="KEGG" id="hra:EI982_11545"/>
<dbReference type="InterPro" id="IPR058419">
    <property type="entry name" value="DUF8106"/>
</dbReference>
<evidence type="ECO:0000313" key="4">
    <source>
        <dbReference type="Proteomes" id="UP000428325"/>
    </source>
</evidence>
<reference evidence="3 4" key="1">
    <citation type="submission" date="2018-12" db="EMBL/GenBank/DDBJ databases">
        <title>Complete genome sequence of Haloplanus rallus MBLA0036.</title>
        <authorList>
            <person name="Nam Y.-d."/>
            <person name="Kang J."/>
            <person name="Chung W.-H."/>
            <person name="Park Y.S."/>
        </authorList>
    </citation>
    <scope>NUCLEOTIDE SEQUENCE [LARGE SCALE GENOMIC DNA]</scope>
    <source>
        <strain evidence="3 4">MBLA0036</strain>
    </source>
</reference>
<dbReference type="RefSeq" id="WP_157689843.1">
    <property type="nucleotide sequence ID" value="NZ_CP034345.1"/>
</dbReference>
<gene>
    <name evidence="3" type="ORF">EI982_11545</name>
</gene>
<protein>
    <recommendedName>
        <fullName evidence="2">DUF8106 domain-containing protein</fullName>
    </recommendedName>
</protein>
<dbReference type="Proteomes" id="UP000428325">
    <property type="component" value="Chromosome"/>
</dbReference>
<dbReference type="Pfam" id="PF26408">
    <property type="entry name" value="DUF8106"/>
    <property type="match status" value="1"/>
</dbReference>
<dbReference type="OrthoDB" id="209680at2157"/>
<keyword evidence="4" id="KW-1185">Reference proteome</keyword>
<proteinExistence type="predicted"/>
<accession>A0A6B9FA65</accession>